<dbReference type="EMBL" id="CAVLEF010000003">
    <property type="protein sequence ID" value="CAK1542797.1"/>
    <property type="molecule type" value="Genomic_DNA"/>
</dbReference>
<proteinExistence type="predicted"/>
<protein>
    <submittedName>
        <fullName evidence="2">Uncharacterized protein</fullName>
    </submittedName>
</protein>
<evidence type="ECO:0000313" key="3">
    <source>
        <dbReference type="Proteomes" id="UP001497472"/>
    </source>
</evidence>
<organism evidence="2 3">
    <name type="scientific">Leptosia nina</name>
    <dbReference type="NCBI Taxonomy" id="320188"/>
    <lineage>
        <taxon>Eukaryota</taxon>
        <taxon>Metazoa</taxon>
        <taxon>Ecdysozoa</taxon>
        <taxon>Arthropoda</taxon>
        <taxon>Hexapoda</taxon>
        <taxon>Insecta</taxon>
        <taxon>Pterygota</taxon>
        <taxon>Neoptera</taxon>
        <taxon>Endopterygota</taxon>
        <taxon>Lepidoptera</taxon>
        <taxon>Glossata</taxon>
        <taxon>Ditrysia</taxon>
        <taxon>Papilionoidea</taxon>
        <taxon>Pieridae</taxon>
        <taxon>Pierinae</taxon>
        <taxon>Leptosia</taxon>
    </lineage>
</organism>
<evidence type="ECO:0000256" key="1">
    <source>
        <dbReference type="SAM" id="MobiDB-lite"/>
    </source>
</evidence>
<evidence type="ECO:0000313" key="2">
    <source>
        <dbReference type="EMBL" id="CAK1542797.1"/>
    </source>
</evidence>
<feature type="region of interest" description="Disordered" evidence="1">
    <location>
        <begin position="76"/>
        <end position="98"/>
    </location>
</feature>
<gene>
    <name evidence="2" type="ORF">LNINA_LOCUS2650</name>
</gene>
<sequence length="98" mass="11289">MHRDDNYEVLSVGDQNVSGVHRRPQPKRLISRMHMNQDNKREMSPPGLEMMQRPRRSERRGLIIVSQADTTRIRAGNASRRATAHAAQSKLQRLASFK</sequence>
<dbReference type="AlphaFoldDB" id="A0AAV1IZW8"/>
<feature type="region of interest" description="Disordered" evidence="1">
    <location>
        <begin position="14"/>
        <end position="58"/>
    </location>
</feature>
<reference evidence="2 3" key="1">
    <citation type="submission" date="2023-11" db="EMBL/GenBank/DDBJ databases">
        <authorList>
            <person name="Okamura Y."/>
        </authorList>
    </citation>
    <scope>NUCLEOTIDE SEQUENCE [LARGE SCALE GENOMIC DNA]</scope>
</reference>
<dbReference type="Proteomes" id="UP001497472">
    <property type="component" value="Unassembled WGS sequence"/>
</dbReference>
<accession>A0AAV1IZW8</accession>
<comment type="caution">
    <text evidence="2">The sequence shown here is derived from an EMBL/GenBank/DDBJ whole genome shotgun (WGS) entry which is preliminary data.</text>
</comment>
<feature type="compositionally biased region" description="Basic residues" evidence="1">
    <location>
        <begin position="20"/>
        <end position="31"/>
    </location>
</feature>
<keyword evidence="3" id="KW-1185">Reference proteome</keyword>
<name>A0AAV1IZW8_9NEOP</name>